<name>A0A2H0KQR1_9BACT</name>
<accession>A0A2H0KQR1</accession>
<evidence type="ECO:0000313" key="2">
    <source>
        <dbReference type="Proteomes" id="UP000231550"/>
    </source>
</evidence>
<protein>
    <submittedName>
        <fullName evidence="1">Uncharacterized protein</fullName>
    </submittedName>
</protein>
<dbReference type="Proteomes" id="UP000231550">
    <property type="component" value="Unassembled WGS sequence"/>
</dbReference>
<dbReference type="EMBL" id="PCVN01000046">
    <property type="protein sequence ID" value="PIQ74493.1"/>
    <property type="molecule type" value="Genomic_DNA"/>
</dbReference>
<organism evidence="1 2">
    <name type="scientific">Candidatus Portnoybacteria bacterium CG11_big_fil_rev_8_21_14_0_20_44_10</name>
    <dbReference type="NCBI Taxonomy" id="1974818"/>
    <lineage>
        <taxon>Bacteria</taxon>
        <taxon>Candidatus Portnoyibacteriota</taxon>
    </lineage>
</organism>
<dbReference type="AlphaFoldDB" id="A0A2H0KQR1"/>
<feature type="non-terminal residue" evidence="1">
    <location>
        <position position="1"/>
    </location>
</feature>
<proteinExistence type="predicted"/>
<reference evidence="1 2" key="1">
    <citation type="submission" date="2017-09" db="EMBL/GenBank/DDBJ databases">
        <title>Depth-based differentiation of microbial function through sediment-hosted aquifers and enrichment of novel symbionts in the deep terrestrial subsurface.</title>
        <authorList>
            <person name="Probst A.J."/>
            <person name="Ladd B."/>
            <person name="Jarett J.K."/>
            <person name="Geller-Mcgrath D.E."/>
            <person name="Sieber C.M."/>
            <person name="Emerson J.B."/>
            <person name="Anantharaman K."/>
            <person name="Thomas B.C."/>
            <person name="Malmstrom R."/>
            <person name="Stieglmeier M."/>
            <person name="Klingl A."/>
            <person name="Woyke T."/>
            <person name="Ryan C.M."/>
            <person name="Banfield J.F."/>
        </authorList>
    </citation>
    <scope>NUCLEOTIDE SEQUENCE [LARGE SCALE GENOMIC DNA]</scope>
    <source>
        <strain evidence="1">CG11_big_fil_rev_8_21_14_0_20_44_10</strain>
    </source>
</reference>
<sequence length="66" mass="7076">WIIFVDPISGRPQCLALGIQSFSPPKAEWADNLSPQPAANGARQGILKSHKVIQAPLLGNGVYKIP</sequence>
<gene>
    <name evidence="1" type="ORF">COV85_01750</name>
</gene>
<evidence type="ECO:0000313" key="1">
    <source>
        <dbReference type="EMBL" id="PIQ74493.1"/>
    </source>
</evidence>
<comment type="caution">
    <text evidence="1">The sequence shown here is derived from an EMBL/GenBank/DDBJ whole genome shotgun (WGS) entry which is preliminary data.</text>
</comment>